<feature type="transmembrane region" description="Helical" evidence="1">
    <location>
        <begin position="238"/>
        <end position="257"/>
    </location>
</feature>
<keyword evidence="1" id="KW-0472">Membrane</keyword>
<organism evidence="3 4">
    <name type="scientific">Novibacillus thermophilus</name>
    <dbReference type="NCBI Taxonomy" id="1471761"/>
    <lineage>
        <taxon>Bacteria</taxon>
        <taxon>Bacillati</taxon>
        <taxon>Bacillota</taxon>
        <taxon>Bacilli</taxon>
        <taxon>Bacillales</taxon>
        <taxon>Thermoactinomycetaceae</taxon>
        <taxon>Novibacillus</taxon>
    </lineage>
</organism>
<dbReference type="PANTHER" id="PTHR30590:SF2">
    <property type="entry name" value="INNER MEMBRANE PROTEIN"/>
    <property type="match status" value="1"/>
</dbReference>
<dbReference type="STRING" id="1471761.B0W44_01085"/>
<evidence type="ECO:0000256" key="1">
    <source>
        <dbReference type="SAM" id="Phobius"/>
    </source>
</evidence>
<feature type="transmembrane region" description="Helical" evidence="1">
    <location>
        <begin position="344"/>
        <end position="362"/>
    </location>
</feature>
<proteinExistence type="predicted"/>
<gene>
    <name evidence="3" type="ORF">B0W44_01085</name>
</gene>
<keyword evidence="4" id="KW-1185">Reference proteome</keyword>
<dbReference type="AlphaFoldDB" id="A0A1U9K3H8"/>
<keyword evidence="1" id="KW-1133">Transmembrane helix</keyword>
<feature type="transmembrane region" description="Helical" evidence="1">
    <location>
        <begin position="66"/>
        <end position="82"/>
    </location>
</feature>
<evidence type="ECO:0000259" key="2">
    <source>
        <dbReference type="Pfam" id="PF04235"/>
    </source>
</evidence>
<feature type="transmembrane region" description="Helical" evidence="1">
    <location>
        <begin position="314"/>
        <end position="338"/>
    </location>
</feature>
<evidence type="ECO:0000313" key="4">
    <source>
        <dbReference type="Proteomes" id="UP000188603"/>
    </source>
</evidence>
<feature type="transmembrane region" description="Helical" evidence="1">
    <location>
        <begin position="102"/>
        <end position="117"/>
    </location>
</feature>
<feature type="transmembrane region" description="Helical" evidence="1">
    <location>
        <begin position="194"/>
        <end position="218"/>
    </location>
</feature>
<dbReference type="InterPro" id="IPR007349">
    <property type="entry name" value="DUF418"/>
</dbReference>
<name>A0A1U9K3H8_9BACL</name>
<dbReference type="Pfam" id="PF04235">
    <property type="entry name" value="DUF418"/>
    <property type="match status" value="1"/>
</dbReference>
<feature type="transmembrane region" description="Helical" evidence="1">
    <location>
        <begin position="123"/>
        <end position="138"/>
    </location>
</feature>
<dbReference type="PANTHER" id="PTHR30590">
    <property type="entry name" value="INNER MEMBRANE PROTEIN"/>
    <property type="match status" value="1"/>
</dbReference>
<feature type="domain" description="DUF418" evidence="2">
    <location>
        <begin position="219"/>
        <end position="382"/>
    </location>
</feature>
<feature type="transmembrane region" description="Helical" evidence="1">
    <location>
        <begin position="143"/>
        <end position="166"/>
    </location>
</feature>
<dbReference type="InterPro" id="IPR052529">
    <property type="entry name" value="Bact_Transport_Assoc"/>
</dbReference>
<dbReference type="EMBL" id="CP019699">
    <property type="protein sequence ID" value="AQS54592.1"/>
    <property type="molecule type" value="Genomic_DNA"/>
</dbReference>
<dbReference type="KEGG" id="ntr:B0W44_01085"/>
<sequence length="382" mass="42341">MNGSFSKKRAISLDLARGFMLLLIVMAHAPLLLYGSGPGIMSRPESVTFLDKLLNSIGELFIDNRARSLFSVLFGYGLVMMFENQLSKGCSKKEAKKTIRRRSLYLILFGFILTVFIGGQDILMTYGVAGLLVSWLLLRQNKVLITVTVFVTLIVVSYLPFVWGFLLYQNGRYGFSTVFSTNHDYMQSVMEAMFYFPMIPLLIHFLFPVLPSVLAGMWFGRKQLFTKVLQPSRRLKTVAAIGIAISILGALPLVLIGELWEPSLFLAGIVYGIHIITGIAGGIGYAALFGILGNLLKNPGWFIKSLTSLGKRSLTFFVLNETLLVLLFSPVALGLGGVLDNTGATFVAISIWVLAVAIAYVLERYHMNGPLESLMRHLVYKK</sequence>
<dbReference type="RefSeq" id="WP_228441628.1">
    <property type="nucleotide sequence ID" value="NZ_CP019699.1"/>
</dbReference>
<dbReference type="Proteomes" id="UP000188603">
    <property type="component" value="Chromosome"/>
</dbReference>
<evidence type="ECO:0000313" key="3">
    <source>
        <dbReference type="EMBL" id="AQS54592.1"/>
    </source>
</evidence>
<feature type="transmembrane region" description="Helical" evidence="1">
    <location>
        <begin position="269"/>
        <end position="293"/>
    </location>
</feature>
<reference evidence="3 4" key="1">
    <citation type="journal article" date="2015" name="Int. J. Syst. Evol. Microbiol.">
        <title>Novibacillus thermophilus gen. nov., sp. nov., a Gram-staining-negative and moderately thermophilic member of the family Thermoactinomycetaceae.</title>
        <authorList>
            <person name="Yang G."/>
            <person name="Chen J."/>
            <person name="Zhou S."/>
        </authorList>
    </citation>
    <scope>NUCLEOTIDE SEQUENCE [LARGE SCALE GENOMIC DNA]</scope>
    <source>
        <strain evidence="3 4">SG-1</strain>
    </source>
</reference>
<protein>
    <submittedName>
        <fullName evidence="3">Glyoxalase</fullName>
    </submittedName>
</protein>
<keyword evidence="1" id="KW-0812">Transmembrane</keyword>
<accession>A0A1U9K3H8</accession>